<feature type="compositionally biased region" description="Gly residues" evidence="10">
    <location>
        <begin position="353"/>
        <end position="371"/>
    </location>
</feature>
<dbReference type="Gene3D" id="1.10.8.60">
    <property type="match status" value="1"/>
</dbReference>
<keyword evidence="13" id="KW-0347">Helicase</keyword>
<feature type="binding site" evidence="9">
    <location>
        <position position="36"/>
    </location>
    <ligand>
        <name>ATP</name>
        <dbReference type="ChEBI" id="CHEBI:30616"/>
    </ligand>
</feature>
<feature type="binding site" evidence="9">
    <location>
        <position position="35"/>
    </location>
    <ligand>
        <name>ATP</name>
        <dbReference type="ChEBI" id="CHEBI:30616"/>
    </ligand>
</feature>
<comment type="function">
    <text evidence="9">The RuvA-RuvB-RuvC complex processes Holliday junction (HJ) DNA during genetic recombination and DNA repair, while the RuvA-RuvB complex plays an important role in the rescue of blocked DNA replication forks via replication fork reversal (RFR). RuvA specifically binds to HJ cruciform DNA, conferring on it an open structure. The RuvB hexamer acts as an ATP-dependent pump, pulling dsDNA into and through the RuvAB complex. RuvB forms 2 homohexamers on either side of HJ DNA bound by 1 or 2 RuvA tetramers; 4 subunits per hexamer contact DNA at a time. Coordinated motions by a converter formed by DNA-disengaged RuvB subunits stimulates ATP hydrolysis and nucleotide exchange. Immobilization of the converter enables RuvB to convert the ATP-contained energy into a lever motion, pulling 2 nucleotides of DNA out of the RuvA tetramer per ATP hydrolyzed, thus driving DNA branch migration. The RuvB motors rotate together with the DNA substrate, which together with the progressing nucleotide cycle form the mechanistic basis for DNA recombination by continuous HJ branch migration. Branch migration allows RuvC to scan DNA until it finds its consensus sequence, where it cleaves and resolves cruciform DNA.</text>
</comment>
<dbReference type="InterPro" id="IPR036388">
    <property type="entry name" value="WH-like_DNA-bd_sf"/>
</dbReference>
<dbReference type="AlphaFoldDB" id="A0A4Q1KXL6"/>
<dbReference type="InterPro" id="IPR003593">
    <property type="entry name" value="AAA+_ATPase"/>
</dbReference>
<dbReference type="GO" id="GO:0005524">
    <property type="term" value="F:ATP binding"/>
    <property type="evidence" value="ECO:0007669"/>
    <property type="project" value="UniProtKB-UniRule"/>
</dbReference>
<dbReference type="Pfam" id="PF05491">
    <property type="entry name" value="WHD_RuvB"/>
    <property type="match status" value="1"/>
</dbReference>
<name>A0A4Q1KXL6_9CELL</name>
<comment type="caution">
    <text evidence="9">Lacks conserved residue(s) required for the propagation of feature annotation.</text>
</comment>
<dbReference type="GO" id="GO:0009378">
    <property type="term" value="F:four-way junction helicase activity"/>
    <property type="evidence" value="ECO:0007669"/>
    <property type="project" value="InterPro"/>
</dbReference>
<keyword evidence="4 9" id="KW-0378">Hydrolase</keyword>
<feature type="domain" description="AAA+ ATPase" evidence="11">
    <location>
        <begin position="66"/>
        <end position="199"/>
    </location>
</feature>
<feature type="binding site" evidence="9">
    <location>
        <begin position="143"/>
        <end position="145"/>
    </location>
    <ligand>
        <name>ATP</name>
        <dbReference type="ChEBI" id="CHEBI:30616"/>
    </ligand>
</feature>
<dbReference type="GO" id="GO:0016787">
    <property type="term" value="F:hydrolase activity"/>
    <property type="evidence" value="ECO:0007669"/>
    <property type="project" value="UniProtKB-KW"/>
</dbReference>
<dbReference type="NCBIfam" id="TIGR00635">
    <property type="entry name" value="ruvB"/>
    <property type="match status" value="1"/>
</dbReference>
<dbReference type="SMART" id="SM00382">
    <property type="entry name" value="AAA"/>
    <property type="match status" value="1"/>
</dbReference>
<organism evidence="13 14">
    <name type="scientific">Oerskovia turbata</name>
    <dbReference type="NCBI Taxonomy" id="1713"/>
    <lineage>
        <taxon>Bacteria</taxon>
        <taxon>Bacillati</taxon>
        <taxon>Actinomycetota</taxon>
        <taxon>Actinomycetes</taxon>
        <taxon>Micrococcales</taxon>
        <taxon>Cellulomonadaceae</taxon>
        <taxon>Oerskovia</taxon>
    </lineage>
</organism>
<feature type="region of interest" description="Head domain (RuvB-H)" evidence="9">
    <location>
        <begin position="270"/>
        <end position="379"/>
    </location>
</feature>
<evidence type="ECO:0000256" key="4">
    <source>
        <dbReference type="ARBA" id="ARBA00022801"/>
    </source>
</evidence>
<comment type="caution">
    <text evidence="13">The sequence shown here is derived from an EMBL/GenBank/DDBJ whole genome shotgun (WGS) entry which is preliminary data.</text>
</comment>
<dbReference type="Gene3D" id="1.10.10.10">
    <property type="entry name" value="Winged helix-like DNA-binding domain superfamily/Winged helix DNA-binding domain"/>
    <property type="match status" value="1"/>
</dbReference>
<feature type="binding site" evidence="9">
    <location>
        <position position="330"/>
    </location>
    <ligand>
        <name>DNA</name>
        <dbReference type="ChEBI" id="CHEBI:16991"/>
    </ligand>
</feature>
<dbReference type="Gene3D" id="3.40.50.300">
    <property type="entry name" value="P-loop containing nucleotide triphosphate hydrolases"/>
    <property type="match status" value="1"/>
</dbReference>
<feature type="region of interest" description="Disordered" evidence="10">
    <location>
        <begin position="342"/>
        <end position="379"/>
    </location>
</feature>
<dbReference type="SUPFAM" id="SSF52540">
    <property type="entry name" value="P-loop containing nucleoside triphosphate hydrolases"/>
    <property type="match status" value="1"/>
</dbReference>
<dbReference type="SUPFAM" id="SSF46785">
    <property type="entry name" value="Winged helix' DNA-binding domain"/>
    <property type="match status" value="1"/>
</dbReference>
<dbReference type="EC" id="3.6.4.-" evidence="9"/>
<feature type="binding site" evidence="9">
    <location>
        <position position="80"/>
    </location>
    <ligand>
        <name>ATP</name>
        <dbReference type="ChEBI" id="CHEBI:30616"/>
    </ligand>
</feature>
<keyword evidence="3 9" id="KW-0227">DNA damage</keyword>
<comment type="subcellular location">
    <subcellularLocation>
        <location evidence="9">Cytoplasm</location>
    </subcellularLocation>
</comment>
<feature type="binding site" evidence="9">
    <location>
        <position position="233"/>
    </location>
    <ligand>
        <name>ATP</name>
        <dbReference type="ChEBI" id="CHEBI:30616"/>
    </ligand>
</feature>
<dbReference type="InterPro" id="IPR027417">
    <property type="entry name" value="P-loop_NTPase"/>
</dbReference>
<feature type="binding site" evidence="9">
    <location>
        <position position="82"/>
    </location>
    <ligand>
        <name>ATP</name>
        <dbReference type="ChEBI" id="CHEBI:30616"/>
    </ligand>
</feature>
<evidence type="ECO:0000313" key="14">
    <source>
        <dbReference type="Proteomes" id="UP000289805"/>
    </source>
</evidence>
<keyword evidence="5 9" id="KW-0067">ATP-binding</keyword>
<dbReference type="InterPro" id="IPR008824">
    <property type="entry name" value="RuvB-like_N"/>
</dbReference>
<evidence type="ECO:0000256" key="2">
    <source>
        <dbReference type="ARBA" id="ARBA00022741"/>
    </source>
</evidence>
<keyword evidence="8 9" id="KW-0234">DNA repair</keyword>
<evidence type="ECO:0000256" key="9">
    <source>
        <dbReference type="HAMAP-Rule" id="MF_00016"/>
    </source>
</evidence>
<dbReference type="CDD" id="cd00009">
    <property type="entry name" value="AAA"/>
    <property type="match status" value="1"/>
</dbReference>
<dbReference type="InterPro" id="IPR004605">
    <property type="entry name" value="DNA_helicase_Holl-junc_RuvB"/>
</dbReference>
<feature type="binding site" evidence="9">
    <location>
        <position position="186"/>
    </location>
    <ligand>
        <name>ATP</name>
        <dbReference type="ChEBI" id="CHEBI:30616"/>
    </ligand>
</feature>
<comment type="catalytic activity">
    <reaction evidence="9">
        <text>ATP + H2O = ADP + phosphate + H(+)</text>
        <dbReference type="Rhea" id="RHEA:13065"/>
        <dbReference type="ChEBI" id="CHEBI:15377"/>
        <dbReference type="ChEBI" id="CHEBI:15378"/>
        <dbReference type="ChEBI" id="CHEBI:30616"/>
        <dbReference type="ChEBI" id="CHEBI:43474"/>
        <dbReference type="ChEBI" id="CHEBI:456216"/>
    </reaction>
</comment>
<feature type="binding site" evidence="9">
    <location>
        <position position="77"/>
    </location>
    <ligand>
        <name>ATP</name>
        <dbReference type="ChEBI" id="CHEBI:30616"/>
    </ligand>
</feature>
<dbReference type="GO" id="GO:0006310">
    <property type="term" value="P:DNA recombination"/>
    <property type="evidence" value="ECO:0007669"/>
    <property type="project" value="UniProtKB-UniRule"/>
</dbReference>
<sequence>MGFGPDHAPGHEPFTSERIVTSTADDLERAAEAALRPRRLEEFVGQLVVRDQLSLVLQAALARGATPDHVLLSGPPGLGKTTLAMIIAAELGTSLRVTSGPAIQHAGDLAAVLSSLEEGEVLFIDEIHRLARPAEELLYVAMEDFRVDVVVGKGAGASAIPLSLPPFTVVGATTRAGLLPAPLRDRFGFTGHLDFYSAEELERVIIRSAGLLGVEIKHAAAHEISGRSRGTPRIANRLLRRVRDWAQVRGDGTMDLRAARAALEVYEVDELGLDRLDRAVLGALCTRFGGGPVGLSTLAVTVGEESETVETVAEPFLVREGLIGRTPRGRVATPAAWAHLGLTPPDPLTPRGPGAGLGAGNGQRAGSGRSGGTLFDTGA</sequence>
<comment type="domain">
    <text evidence="9">Has 3 domains, the large (RuvB-L) and small ATPase (RuvB-S) domains and the C-terminal head (RuvB-H) domain. The head domain binds DNA, while the ATPase domains jointly bind ATP, ADP or are empty depending on the state of the subunit in the translocation cycle. During a single DNA translocation step the structure of each domain remains the same, but their relative positions change.</text>
</comment>
<evidence type="ECO:0000313" key="13">
    <source>
        <dbReference type="EMBL" id="RXR35091.1"/>
    </source>
</evidence>
<evidence type="ECO:0000256" key="3">
    <source>
        <dbReference type="ARBA" id="ARBA00022763"/>
    </source>
</evidence>
<dbReference type="GO" id="GO:0005737">
    <property type="term" value="C:cytoplasm"/>
    <property type="evidence" value="ECO:0007669"/>
    <property type="project" value="UniProtKB-SubCell"/>
</dbReference>
<dbReference type="Pfam" id="PF05496">
    <property type="entry name" value="RuvB_N"/>
    <property type="match status" value="1"/>
</dbReference>
<evidence type="ECO:0000259" key="11">
    <source>
        <dbReference type="SMART" id="SM00382"/>
    </source>
</evidence>
<dbReference type="Proteomes" id="UP000290517">
    <property type="component" value="Unassembled WGS sequence"/>
</dbReference>
<dbReference type="OrthoDB" id="9804478at2"/>
<accession>A0A4Q1KXL6</accession>
<dbReference type="InterPro" id="IPR008823">
    <property type="entry name" value="RuvB_wg_C"/>
</dbReference>
<dbReference type="EMBL" id="SDJR01000008">
    <property type="protein sequence ID" value="RXR24901.1"/>
    <property type="molecule type" value="Genomic_DNA"/>
</dbReference>
<feature type="binding site" evidence="9">
    <location>
        <position position="81"/>
    </location>
    <ligand>
        <name>ATP</name>
        <dbReference type="ChEBI" id="CHEBI:30616"/>
    </ligand>
</feature>
<protein>
    <recommendedName>
        <fullName evidence="9">Holliday junction branch migration complex subunit RuvB</fullName>
        <ecNumber evidence="9">3.6.4.-</ecNumber>
    </recommendedName>
</protein>
<comment type="subunit">
    <text evidence="9">Homohexamer. Forms an RuvA(8)-RuvB(12)-Holliday junction (HJ) complex. HJ DNA is sandwiched between 2 RuvA tetramers; dsDNA enters through RuvA and exits via RuvB. An RuvB hexamer assembles on each DNA strand where it exits the tetramer. Each RuvB hexamer is contacted by two RuvA subunits (via domain III) on 2 adjacent RuvB subunits; this complex drives branch migration. In the full resolvosome a probable DNA-RuvA(4)-RuvB(12)-RuvC(2) complex forms which resolves the HJ.</text>
</comment>
<evidence type="ECO:0000256" key="7">
    <source>
        <dbReference type="ARBA" id="ARBA00023172"/>
    </source>
</evidence>
<dbReference type="GO" id="GO:0048476">
    <property type="term" value="C:Holliday junction resolvase complex"/>
    <property type="evidence" value="ECO:0007669"/>
    <property type="project" value="UniProtKB-UniRule"/>
</dbReference>
<evidence type="ECO:0000256" key="8">
    <source>
        <dbReference type="ARBA" id="ARBA00023204"/>
    </source>
</evidence>
<dbReference type="InterPro" id="IPR041445">
    <property type="entry name" value="AAA_lid_4"/>
</dbReference>
<keyword evidence="6 9" id="KW-0238">DNA-binding</keyword>
<evidence type="ECO:0000313" key="12">
    <source>
        <dbReference type="EMBL" id="RXR24901.1"/>
    </source>
</evidence>
<proteinExistence type="inferred from homology"/>
<gene>
    <name evidence="9 13" type="primary">ruvB</name>
    <name evidence="12" type="ORF">EQW73_13140</name>
    <name evidence="13" type="ORF">EQW78_07440</name>
</gene>
<evidence type="ECO:0000313" key="15">
    <source>
        <dbReference type="Proteomes" id="UP000290517"/>
    </source>
</evidence>
<dbReference type="GO" id="GO:0000400">
    <property type="term" value="F:four-way junction DNA binding"/>
    <property type="evidence" value="ECO:0007669"/>
    <property type="project" value="UniProtKB-UniRule"/>
</dbReference>
<evidence type="ECO:0000256" key="1">
    <source>
        <dbReference type="ARBA" id="ARBA00022490"/>
    </source>
</evidence>
<feature type="binding site" evidence="9">
    <location>
        <position position="325"/>
    </location>
    <ligand>
        <name>DNA</name>
        <dbReference type="ChEBI" id="CHEBI:16991"/>
    </ligand>
</feature>
<feature type="binding site" evidence="9">
    <location>
        <position position="196"/>
    </location>
    <ligand>
        <name>ATP</name>
        <dbReference type="ChEBI" id="CHEBI:30616"/>
    </ligand>
</feature>
<dbReference type="STRING" id="1713.GCA_000718325_01894"/>
<dbReference type="EMBL" id="SDJQ01000009">
    <property type="protein sequence ID" value="RXR35091.1"/>
    <property type="molecule type" value="Genomic_DNA"/>
</dbReference>
<keyword evidence="15" id="KW-1185">Reference proteome</keyword>
<feature type="region of interest" description="Large ATPase domain (RuvB-L)" evidence="9">
    <location>
        <begin position="16"/>
        <end position="196"/>
    </location>
</feature>
<dbReference type="NCBIfam" id="NF000868">
    <property type="entry name" value="PRK00080.1"/>
    <property type="match status" value="1"/>
</dbReference>
<reference evidence="14 15" key="1">
    <citation type="submission" date="2019-01" db="EMBL/GenBank/DDBJ databases">
        <title>Oerskovia turbata Genome sequencing and assembly.</title>
        <authorList>
            <person name="Dou T."/>
        </authorList>
    </citation>
    <scope>NUCLEOTIDE SEQUENCE [LARGE SCALE GENOMIC DNA]</scope>
    <source>
        <strain evidence="13 14">JCM12123</strain>
        <strain evidence="12 15">JCM3160</strain>
    </source>
</reference>
<dbReference type="Pfam" id="PF17864">
    <property type="entry name" value="AAA_lid_4"/>
    <property type="match status" value="1"/>
</dbReference>
<keyword evidence="2 9" id="KW-0547">Nucleotide-binding</keyword>
<dbReference type="PANTHER" id="PTHR42848:SF1">
    <property type="entry name" value="HOLLIDAY JUNCTION BRANCH MIGRATION COMPLEX SUBUNIT RUVB"/>
    <property type="match status" value="1"/>
</dbReference>
<evidence type="ECO:0000256" key="6">
    <source>
        <dbReference type="ARBA" id="ARBA00023125"/>
    </source>
</evidence>
<evidence type="ECO:0000256" key="5">
    <source>
        <dbReference type="ARBA" id="ARBA00022840"/>
    </source>
</evidence>
<dbReference type="HAMAP" id="MF_00016">
    <property type="entry name" value="DNA_HJ_migration_RuvB"/>
    <property type="match status" value="1"/>
</dbReference>
<dbReference type="InterPro" id="IPR036390">
    <property type="entry name" value="WH_DNA-bd_sf"/>
</dbReference>
<feature type="region of interest" description="Small ATPAse domain (RuvB-S)" evidence="9">
    <location>
        <begin position="197"/>
        <end position="267"/>
    </location>
</feature>
<keyword evidence="1 9" id="KW-0963">Cytoplasm</keyword>
<dbReference type="PANTHER" id="PTHR42848">
    <property type="match status" value="1"/>
</dbReference>
<evidence type="ECO:0000256" key="10">
    <source>
        <dbReference type="SAM" id="MobiDB-lite"/>
    </source>
</evidence>
<feature type="binding site" evidence="9">
    <location>
        <position position="81"/>
    </location>
    <ligand>
        <name>Mg(2+)</name>
        <dbReference type="ChEBI" id="CHEBI:18420"/>
    </ligand>
</feature>
<comment type="similarity">
    <text evidence="9">Belongs to the RuvB family.</text>
</comment>
<dbReference type="GO" id="GO:0006281">
    <property type="term" value="P:DNA repair"/>
    <property type="evidence" value="ECO:0007669"/>
    <property type="project" value="UniProtKB-UniRule"/>
</dbReference>
<dbReference type="Proteomes" id="UP000289805">
    <property type="component" value="Unassembled WGS sequence"/>
</dbReference>
<keyword evidence="7 9" id="KW-0233">DNA recombination</keyword>